<keyword evidence="1" id="KW-1133">Transmembrane helix</keyword>
<dbReference type="EMBL" id="CAJOBC010026852">
    <property type="protein sequence ID" value="CAF4072474.1"/>
    <property type="molecule type" value="Genomic_DNA"/>
</dbReference>
<dbReference type="Proteomes" id="UP000663829">
    <property type="component" value="Unassembled WGS sequence"/>
</dbReference>
<evidence type="ECO:0000259" key="2">
    <source>
        <dbReference type="Pfam" id="PF18718"/>
    </source>
</evidence>
<dbReference type="AlphaFoldDB" id="A0A815BVW9"/>
<evidence type="ECO:0000313" key="5">
    <source>
        <dbReference type="Proteomes" id="UP000663829"/>
    </source>
</evidence>
<feature type="transmembrane region" description="Helical" evidence="1">
    <location>
        <begin position="867"/>
        <end position="891"/>
    </location>
</feature>
<evidence type="ECO:0000313" key="3">
    <source>
        <dbReference type="EMBL" id="CAF1278803.1"/>
    </source>
</evidence>
<name>A0A815BVW9_9BILA</name>
<organism evidence="3 5">
    <name type="scientific">Didymodactylos carnosus</name>
    <dbReference type="NCBI Taxonomy" id="1234261"/>
    <lineage>
        <taxon>Eukaryota</taxon>
        <taxon>Metazoa</taxon>
        <taxon>Spiralia</taxon>
        <taxon>Gnathifera</taxon>
        <taxon>Rotifera</taxon>
        <taxon>Eurotatoria</taxon>
        <taxon>Bdelloidea</taxon>
        <taxon>Philodinida</taxon>
        <taxon>Philodinidae</taxon>
        <taxon>Didymodactylos</taxon>
    </lineage>
</organism>
<keyword evidence="1" id="KW-0812">Transmembrane</keyword>
<protein>
    <recommendedName>
        <fullName evidence="2">CxC5 like cysteine cluster associated with KDZ domain-containing protein</fullName>
    </recommendedName>
</protein>
<evidence type="ECO:0000313" key="4">
    <source>
        <dbReference type="EMBL" id="CAF4072474.1"/>
    </source>
</evidence>
<dbReference type="InterPro" id="IPR041539">
    <property type="entry name" value="CxC5"/>
</dbReference>
<dbReference type="OrthoDB" id="10067685at2759"/>
<sequence length="948" mass="108948">MNTFIPSDTNCSVMNCNNTDLSEPIPYQDIHVFYPDKGSEDGTLYFKKCSKCTAIYYYNFTLLSNGKRISSFKADNDVVLWFANVGYDKRLMHQLDSDILHKHSGFSNFASAYNYFCETTNIVNRKPMDRVHLEKTWFFWRLTHYFEGEHINLATPASFEFHAALMNLREVCRTVFIKRWNRQNHSQYCIKDCSQLLVLDGHQKATRRVCSVKELTSPSRELGTVKVGCPHTPKRGEKNCIEHIFSQVPPIIPSVRKMRKRYNLRRRKARETTTRFLTCRTLKAKNQKRFLHRTSGIIAAVYNCGYICALQELYGSESKIKVNLIQKLNGNTIVHDGTAVVIHQKGTYQTINDTFMVVYSRPVTQYMCHSLSLELIEGLEACLDYRRQLLNDSKNTFHHNMNDMLKAQTYTRNRRALFGIGFGLGVLTGGIVGTIVDRIGNQKLTGRIQQLEEIAEQHRKMFISTRALIMDISQSMLNVVTRLSTDVNELRQSIYNAFSTVLRIRQDINQMAILNIQRELKNDYKALSKSLERIHENELNLDFLDVHDEAVMSEFIYSKIKHLIPGKTHSIATLVSSMLIHQKVTFEPAKSSELNETFPDIFTIVTEGSDGTFSSENMNFSGILPKFIGNIVIKTFVSSPSSIINRLYSVTPIPYFVTESSAVEVVDLPKLIAFGDNGTYTEWTNYPSREECFIGQNSYCRIPPIEFDEIKNKCIRGILEWNETEYCYIEQKKIYSPLSINIEKNVWVVSTFKNITCRQSNNKNTLFDLSVQKIGIIHTNCRQEFVCTHHTYKGGSLCNDTPTYLLEVKRTEKLIPLGKSIHEIETELTKLSYAFNNSDLMRQIEKTLNTARLQKLSLTAIVKASPALYITLTIILIALIIILVILVVVACMNSKKFLNVLVKNDKKMSQVVNQKREEKLSDPMYKYTKGRDDRGSFVFEDELLYAVV</sequence>
<dbReference type="EMBL" id="CAJNOQ010011520">
    <property type="protein sequence ID" value="CAF1278803.1"/>
    <property type="molecule type" value="Genomic_DNA"/>
</dbReference>
<comment type="caution">
    <text evidence="3">The sequence shown here is derived from an EMBL/GenBank/DDBJ whole genome shotgun (WGS) entry which is preliminary data.</text>
</comment>
<accession>A0A815BVW9</accession>
<proteinExistence type="predicted"/>
<gene>
    <name evidence="3" type="ORF">GPM918_LOCUS27452</name>
    <name evidence="4" type="ORF">SRO942_LOCUS27781</name>
</gene>
<keyword evidence="5" id="KW-1185">Reference proteome</keyword>
<reference evidence="3" key="1">
    <citation type="submission" date="2021-02" db="EMBL/GenBank/DDBJ databases">
        <authorList>
            <person name="Nowell W R."/>
        </authorList>
    </citation>
    <scope>NUCLEOTIDE SEQUENCE</scope>
</reference>
<keyword evidence="1" id="KW-0472">Membrane</keyword>
<dbReference type="Proteomes" id="UP000681722">
    <property type="component" value="Unassembled WGS sequence"/>
</dbReference>
<feature type="domain" description="CxC5 like cysteine cluster associated with KDZ" evidence="2">
    <location>
        <begin position="3"/>
        <end position="115"/>
    </location>
</feature>
<dbReference type="Pfam" id="PF18718">
    <property type="entry name" value="CxC5"/>
    <property type="match status" value="1"/>
</dbReference>
<evidence type="ECO:0000256" key="1">
    <source>
        <dbReference type="SAM" id="Phobius"/>
    </source>
</evidence>